<keyword evidence="8" id="KW-0028">Amino-acid biosynthesis</keyword>
<evidence type="ECO:0000256" key="1">
    <source>
        <dbReference type="ARBA" id="ARBA00001933"/>
    </source>
</evidence>
<evidence type="ECO:0000256" key="10">
    <source>
        <dbReference type="ARBA" id="ARBA00022822"/>
    </source>
</evidence>
<dbReference type="EMBL" id="AOFI03000197">
    <property type="protein sequence ID" value="KAF4319691.1"/>
    <property type="molecule type" value="Genomic_DNA"/>
</dbReference>
<dbReference type="InterPro" id="IPR002028">
    <property type="entry name" value="Trp_synthase_suA"/>
</dbReference>
<dbReference type="InterPro" id="IPR013785">
    <property type="entry name" value="Aldolase_TIM"/>
</dbReference>
<comment type="pathway">
    <text evidence="2">Amino-acid biosynthesis; L-tryptophan biosynthesis; L-tryptophan from chorismate: step 5/5.</text>
</comment>
<reference evidence="18" key="2">
    <citation type="submission" date="2020-02" db="EMBL/GenBank/DDBJ databases">
        <authorList>
            <person name="Studholme D.J."/>
        </authorList>
    </citation>
    <scope>NUCLEOTIDE SEQUENCE</scope>
    <source>
        <strain evidence="18">00238/432</strain>
    </source>
</reference>
<protein>
    <recommendedName>
        <fullName evidence="6">Tryptophan synthase</fullName>
        <ecNumber evidence="5">4.2.1.20</ecNumber>
    </recommendedName>
    <alternativeName>
        <fullName evidence="14">Imidazole acetol-phosphate transaminase</fullName>
    </alternativeName>
</protein>
<keyword evidence="7" id="KW-0032">Aminotransferase</keyword>
<dbReference type="InterPro" id="IPR015421">
    <property type="entry name" value="PyrdxlP-dep_Trfase_major"/>
</dbReference>
<dbReference type="InterPro" id="IPR036052">
    <property type="entry name" value="TrpB-like_PALP_sf"/>
</dbReference>
<dbReference type="CDD" id="cd04724">
    <property type="entry name" value="Tryptophan_synthase_alpha"/>
    <property type="match status" value="1"/>
</dbReference>
<comment type="similarity">
    <text evidence="3">In the C-terminal section; belongs to the TrpB family.</text>
</comment>
<comment type="cofactor">
    <cofactor evidence="1">
        <name>pyridoxal 5'-phosphate</name>
        <dbReference type="ChEBI" id="CHEBI:597326"/>
    </cofactor>
</comment>
<dbReference type="GO" id="GO:0005737">
    <property type="term" value="C:cytoplasm"/>
    <property type="evidence" value="ECO:0007669"/>
    <property type="project" value="TreeGrafter"/>
</dbReference>
<dbReference type="Gene3D" id="3.40.50.1100">
    <property type="match status" value="4"/>
</dbReference>
<keyword evidence="13" id="KW-0456">Lyase</keyword>
<dbReference type="NCBIfam" id="TIGR00262">
    <property type="entry name" value="trpA"/>
    <property type="match status" value="1"/>
</dbReference>
<dbReference type="GO" id="GO:0004834">
    <property type="term" value="F:tryptophan synthase activity"/>
    <property type="evidence" value="ECO:0007669"/>
    <property type="project" value="UniProtKB-EC"/>
</dbReference>
<evidence type="ECO:0000313" key="18">
    <source>
        <dbReference type="EMBL" id="KAF4319691.1"/>
    </source>
</evidence>
<keyword evidence="10" id="KW-0822">Tryptophan biosynthesis</keyword>
<comment type="caution">
    <text evidence="18">The sequence shown here is derived from an EMBL/GenBank/DDBJ whole genome shotgun (WGS) entry which is preliminary data.</text>
</comment>
<feature type="domain" description="Tryptophan synthase beta chain-like PALP" evidence="17">
    <location>
        <begin position="33"/>
        <end position="331"/>
    </location>
</feature>
<evidence type="ECO:0000259" key="16">
    <source>
        <dbReference type="Pfam" id="PF00155"/>
    </source>
</evidence>
<dbReference type="SUPFAM" id="SSF51366">
    <property type="entry name" value="Ribulose-phoshate binding barrel"/>
    <property type="match status" value="1"/>
</dbReference>
<sequence>MNALIELEEAYSHFSEDEEFNKELNYLLSEYSGRETPLYHAEQLSRRLGGPKIYLKREDLNHTGAHKINNAIGQGLLAKRMGKKKVIAETGAGQHGVATATVAALLGLECKVFMGEEDTQRQQLNVFRMKLLGAEVIPVTSGTRTLKDAVVGPHPYPMMVRNFQRVIGDETRRQIQEIEGRLPDVIVAAVGGGSNAIGMFYPFIGDQDVKLIGVEAAGKGVDTEFHAATMSKGTHGVFQGSMSYLLQDEYGQVQPAHSISAGLDYPGVGPEHSYLKDIKRAKYVPITDQEALDALQLLSRTEGIIPALESAHAVAQVVKLAPELSADDIVTFQQLKEQNRTALIPFLTVGDPDVDTTVEIIKELEQAGADILELGVPYSDPLADGPVIQRASERALKSQITIRTCMETAARARAAGVKLPFVLFTYYNPVLQTGLDVFFDELVKHEISGMIIPDLPIEEAEDMRRRADAAGVHLVPLVAPTSNARIERIVTGARGFIYCVSSLGVTGERASFFDGVESFIETEAVGLKPKSQIVNLPVYKPGKPIEEVKRELGLEQVIKLASNENPYGSSPAALEAITRELVNVSIYPDGSSTELTEVLANHLRVEPSNLIFGCGSDEIIALITRAFFLPGDENIMADQTFSVYKSNADIEGAVSIEVPLKDGTHDLTSMLAQINEKTKAVWVCNPNNPTGTIISEQELTAFMDRVPSHVMVVLDEAYYEFVTDEAYPQSVPMIERYPNLVILRTFSKIYGLASLRIGYGIARPEVIDLINRVREPFNTSRFGQAAAKAALEDQAFVQVCAEKNAIERDYLQNEFTRLELPFFPSQGNFIMVDLDMPSATAFQSLLKQGIIVRPGFHVYPTHIRVSVGTTEQNRAFVTALENTLAEKAVVRP</sequence>
<dbReference type="Gene3D" id="3.40.640.10">
    <property type="entry name" value="Type I PLP-dependent aspartate aminotransferase-like (Major domain)"/>
    <property type="match status" value="1"/>
</dbReference>
<name>A0A8J4SEQ9_9STRA</name>
<dbReference type="Pfam" id="PF00155">
    <property type="entry name" value="Aminotran_1_2"/>
    <property type="match status" value="1"/>
</dbReference>
<dbReference type="GO" id="GO:0004400">
    <property type="term" value="F:histidinol-phosphate transaminase activity"/>
    <property type="evidence" value="ECO:0007669"/>
    <property type="project" value="InterPro"/>
</dbReference>
<dbReference type="CDD" id="cd00609">
    <property type="entry name" value="AAT_like"/>
    <property type="match status" value="1"/>
</dbReference>
<dbReference type="PROSITE" id="PS00168">
    <property type="entry name" value="TRP_SYNTHASE_BETA"/>
    <property type="match status" value="1"/>
</dbReference>
<evidence type="ECO:0000313" key="19">
    <source>
        <dbReference type="Proteomes" id="UP000702964"/>
    </source>
</evidence>
<dbReference type="UniPathway" id="UPA00035">
    <property type="reaction ID" value="UER00044"/>
</dbReference>
<evidence type="ECO:0000256" key="11">
    <source>
        <dbReference type="ARBA" id="ARBA00022898"/>
    </source>
</evidence>
<dbReference type="HAMAP" id="MF_00133">
    <property type="entry name" value="Trp_synth_beta"/>
    <property type="match status" value="1"/>
</dbReference>
<keyword evidence="12" id="KW-0057">Aromatic amino acid biosynthesis</keyword>
<dbReference type="InterPro" id="IPR018204">
    <property type="entry name" value="Trp_synthase_alpha_AS"/>
</dbReference>
<keyword evidence="9" id="KW-0808">Transferase</keyword>
<dbReference type="CDD" id="cd06446">
    <property type="entry name" value="Trp-synth_B"/>
    <property type="match status" value="1"/>
</dbReference>
<dbReference type="Gene3D" id="3.90.1150.10">
    <property type="entry name" value="Aspartate Aminotransferase, domain 1"/>
    <property type="match status" value="1"/>
</dbReference>
<evidence type="ECO:0000256" key="7">
    <source>
        <dbReference type="ARBA" id="ARBA00022576"/>
    </source>
</evidence>
<keyword evidence="11" id="KW-0663">Pyridoxal phosphate</keyword>
<dbReference type="SUPFAM" id="SSF53383">
    <property type="entry name" value="PLP-dependent transferases"/>
    <property type="match status" value="1"/>
</dbReference>
<evidence type="ECO:0000256" key="15">
    <source>
        <dbReference type="ARBA" id="ARBA00049047"/>
    </source>
</evidence>
<dbReference type="InterPro" id="IPR005861">
    <property type="entry name" value="HisP_aminotrans"/>
</dbReference>
<dbReference type="InterPro" id="IPR001926">
    <property type="entry name" value="TrpB-like_PALP"/>
</dbReference>
<gene>
    <name evidence="18" type="ORF">G195_006986</name>
</gene>
<dbReference type="EC" id="4.2.1.20" evidence="5"/>
<dbReference type="InterPro" id="IPR015422">
    <property type="entry name" value="PyrdxlP-dep_Trfase_small"/>
</dbReference>
<dbReference type="Pfam" id="PF00290">
    <property type="entry name" value="Trp_syntA"/>
    <property type="match status" value="1"/>
</dbReference>
<dbReference type="Pfam" id="PF00291">
    <property type="entry name" value="PALP"/>
    <property type="match status" value="1"/>
</dbReference>
<dbReference type="GO" id="GO:0000105">
    <property type="term" value="P:L-histidine biosynthetic process"/>
    <property type="evidence" value="ECO:0007669"/>
    <property type="project" value="InterPro"/>
</dbReference>
<dbReference type="InterPro" id="IPR011060">
    <property type="entry name" value="RibuloseP-bd_barrel"/>
</dbReference>
<dbReference type="PANTHER" id="PTHR48077:SF3">
    <property type="entry name" value="TRYPTOPHAN SYNTHASE"/>
    <property type="match status" value="1"/>
</dbReference>
<organism evidence="18 19">
    <name type="scientific">Phytophthora kernoviae 00238/432</name>
    <dbReference type="NCBI Taxonomy" id="1284355"/>
    <lineage>
        <taxon>Eukaryota</taxon>
        <taxon>Sar</taxon>
        <taxon>Stramenopiles</taxon>
        <taxon>Oomycota</taxon>
        <taxon>Peronosporomycetes</taxon>
        <taxon>Peronosporales</taxon>
        <taxon>Peronosporaceae</taxon>
        <taxon>Phytophthora</taxon>
    </lineage>
</organism>
<evidence type="ECO:0000256" key="2">
    <source>
        <dbReference type="ARBA" id="ARBA00004733"/>
    </source>
</evidence>
<evidence type="ECO:0000256" key="9">
    <source>
        <dbReference type="ARBA" id="ARBA00022679"/>
    </source>
</evidence>
<dbReference type="SUPFAM" id="SSF53686">
    <property type="entry name" value="Tryptophan synthase beta subunit-like PLP-dependent enzymes"/>
    <property type="match status" value="1"/>
</dbReference>
<reference evidence="18" key="1">
    <citation type="journal article" date="2015" name="Genom Data">
        <title>Draft genome sequences of Phytophthora kernoviae and Phytophthora ramorum lineage EU2 from Scotland.</title>
        <authorList>
            <person name="Sambles C."/>
            <person name="Schlenzig A."/>
            <person name="O'Neill P."/>
            <person name="Grant M."/>
            <person name="Studholme D.J."/>
        </authorList>
    </citation>
    <scope>NUCLEOTIDE SEQUENCE</scope>
    <source>
        <strain evidence="18">00238/432</strain>
    </source>
</reference>
<evidence type="ECO:0000256" key="5">
    <source>
        <dbReference type="ARBA" id="ARBA00012043"/>
    </source>
</evidence>
<dbReference type="InterPro" id="IPR006654">
    <property type="entry name" value="Trp_synth_beta"/>
</dbReference>
<comment type="similarity">
    <text evidence="4">In the N-terminal section; belongs to the TrpA family.</text>
</comment>
<evidence type="ECO:0000256" key="3">
    <source>
        <dbReference type="ARBA" id="ARBA00005761"/>
    </source>
</evidence>
<dbReference type="PANTHER" id="PTHR48077">
    <property type="entry name" value="TRYPTOPHAN SYNTHASE-RELATED"/>
    <property type="match status" value="1"/>
</dbReference>
<accession>A0A8J4SEQ9</accession>
<evidence type="ECO:0000256" key="4">
    <source>
        <dbReference type="ARBA" id="ARBA00006095"/>
    </source>
</evidence>
<dbReference type="HAMAP" id="MF_01023">
    <property type="entry name" value="HisC_aminotrans_2"/>
    <property type="match status" value="1"/>
</dbReference>
<dbReference type="InterPro" id="IPR006653">
    <property type="entry name" value="Trp_synth_b_CS"/>
</dbReference>
<comment type="catalytic activity">
    <reaction evidence="15">
        <text>(1S,2R)-1-C-(indol-3-yl)glycerol 3-phosphate + L-serine = D-glyceraldehyde 3-phosphate + L-tryptophan + H2O</text>
        <dbReference type="Rhea" id="RHEA:10532"/>
        <dbReference type="ChEBI" id="CHEBI:15377"/>
        <dbReference type="ChEBI" id="CHEBI:33384"/>
        <dbReference type="ChEBI" id="CHEBI:57912"/>
        <dbReference type="ChEBI" id="CHEBI:58866"/>
        <dbReference type="ChEBI" id="CHEBI:59776"/>
        <dbReference type="EC" id="4.2.1.20"/>
    </reaction>
</comment>
<dbReference type="NCBIfam" id="TIGR01141">
    <property type="entry name" value="hisC"/>
    <property type="match status" value="1"/>
</dbReference>
<dbReference type="FunFam" id="3.40.50.1100:FF:000004">
    <property type="entry name" value="Tryptophan synthase beta chain"/>
    <property type="match status" value="1"/>
</dbReference>
<evidence type="ECO:0000256" key="12">
    <source>
        <dbReference type="ARBA" id="ARBA00023141"/>
    </source>
</evidence>
<evidence type="ECO:0000256" key="8">
    <source>
        <dbReference type="ARBA" id="ARBA00022605"/>
    </source>
</evidence>
<dbReference type="InterPro" id="IPR004839">
    <property type="entry name" value="Aminotransferase_I/II_large"/>
</dbReference>
<dbReference type="GO" id="GO:0030170">
    <property type="term" value="F:pyridoxal phosphate binding"/>
    <property type="evidence" value="ECO:0007669"/>
    <property type="project" value="InterPro"/>
</dbReference>
<evidence type="ECO:0000256" key="13">
    <source>
        <dbReference type="ARBA" id="ARBA00023239"/>
    </source>
</evidence>
<dbReference type="InterPro" id="IPR015424">
    <property type="entry name" value="PyrdxlP-dep_Trfase"/>
</dbReference>
<dbReference type="Gene3D" id="3.20.20.70">
    <property type="entry name" value="Aldolase class I"/>
    <property type="match status" value="1"/>
</dbReference>
<proteinExistence type="inferred from homology"/>
<dbReference type="AlphaFoldDB" id="A0A8J4SEQ9"/>
<dbReference type="PROSITE" id="PS00167">
    <property type="entry name" value="TRP_SYNTHASE_ALPHA"/>
    <property type="match status" value="1"/>
</dbReference>
<evidence type="ECO:0000256" key="6">
    <source>
        <dbReference type="ARBA" id="ARBA00018724"/>
    </source>
</evidence>
<dbReference type="InterPro" id="IPR023026">
    <property type="entry name" value="Trp_synth_beta/beta-like"/>
</dbReference>
<evidence type="ECO:0000256" key="14">
    <source>
        <dbReference type="ARBA" id="ARBA00030262"/>
    </source>
</evidence>
<evidence type="ECO:0000259" key="17">
    <source>
        <dbReference type="Pfam" id="PF00291"/>
    </source>
</evidence>
<dbReference type="HAMAP" id="MF_00131">
    <property type="entry name" value="Trp_synth_alpha"/>
    <property type="match status" value="1"/>
</dbReference>
<feature type="domain" description="Aminotransferase class I/classII large" evidence="16">
    <location>
        <begin position="556"/>
        <end position="880"/>
    </location>
</feature>
<dbReference type="Proteomes" id="UP000702964">
    <property type="component" value="Unassembled WGS sequence"/>
</dbReference>